<dbReference type="InterPro" id="IPR001594">
    <property type="entry name" value="Palmitoyltrfase_DHHC"/>
</dbReference>
<feature type="transmembrane region" description="Helical" evidence="7">
    <location>
        <begin position="228"/>
        <end position="256"/>
    </location>
</feature>
<keyword evidence="9" id="KW-1185">Reference proteome</keyword>
<dbReference type="RefSeq" id="XP_036364583.1">
    <property type="nucleotide sequence ID" value="XM_036508690.1"/>
</dbReference>
<evidence type="ECO:0000313" key="9">
    <source>
        <dbReference type="Proteomes" id="UP000515154"/>
    </source>
</evidence>
<evidence type="ECO:0000256" key="5">
    <source>
        <dbReference type="ARBA" id="ARBA00023136"/>
    </source>
</evidence>
<sequence length="281" mass="32191">MPFSYASASPTERTLLTGHIQQHGRHRLKNCRQAVLWISVIWIFFIYFSAVLPLFPTKTTVGLGIVASLMSLLFLTTFFVTKLTDPVDPVSRIGSSMPDGEPVESSALLKVAIKYDEDLRYCAKCGTYVCGSSYHCPICQKCVLLFDHHCIWLNNCIGSRNYACFIISSSSAFILSATVFTSTLVIMSERIHSILLVGWWKFMYRYATERNSLPTFEILFIRCRPDVWLALVCATEILVFVIMILLLCLIIFHFYLMCHNTTTLEYIRQTRNYPVRALWDT</sequence>
<dbReference type="GO" id="GO:0019706">
    <property type="term" value="F:protein-cysteine S-palmitoyltransferase activity"/>
    <property type="evidence" value="ECO:0007669"/>
    <property type="project" value="UniProtKB-EC"/>
</dbReference>
<gene>
    <name evidence="10" type="primary">LOC118765900</name>
</gene>
<comment type="subcellular location">
    <subcellularLocation>
        <location evidence="1">Membrane</location>
        <topology evidence="1">Multi-pass membrane protein</topology>
    </subcellularLocation>
</comment>
<evidence type="ECO:0000256" key="1">
    <source>
        <dbReference type="ARBA" id="ARBA00004141"/>
    </source>
</evidence>
<comment type="domain">
    <text evidence="7">The DHHC domain is required for palmitoyltransferase activity.</text>
</comment>
<dbReference type="PANTHER" id="PTHR22883">
    <property type="entry name" value="ZINC FINGER DHHC DOMAIN CONTAINING PROTEIN"/>
    <property type="match status" value="1"/>
</dbReference>
<dbReference type="PROSITE" id="PS50216">
    <property type="entry name" value="DHHC"/>
    <property type="match status" value="1"/>
</dbReference>
<proteinExistence type="inferred from homology"/>
<protein>
    <recommendedName>
        <fullName evidence="7">Palmitoyltransferase</fullName>
        <ecNumber evidence="7">2.3.1.225</ecNumber>
    </recommendedName>
</protein>
<dbReference type="InterPro" id="IPR039859">
    <property type="entry name" value="PFA4/ZDH16/20/ERF2-like"/>
</dbReference>
<dbReference type="KEGG" id="osn:118765900"/>
<evidence type="ECO:0000256" key="4">
    <source>
        <dbReference type="ARBA" id="ARBA00022989"/>
    </source>
</evidence>
<feature type="transmembrane region" description="Helical" evidence="7">
    <location>
        <begin position="162"/>
        <end position="185"/>
    </location>
</feature>
<dbReference type="AlphaFoldDB" id="A0A7E6FAM2"/>
<comment type="catalytic activity">
    <reaction evidence="7">
        <text>L-cysteinyl-[protein] + hexadecanoyl-CoA = S-hexadecanoyl-L-cysteinyl-[protein] + CoA</text>
        <dbReference type="Rhea" id="RHEA:36683"/>
        <dbReference type="Rhea" id="RHEA-COMP:10131"/>
        <dbReference type="Rhea" id="RHEA-COMP:11032"/>
        <dbReference type="ChEBI" id="CHEBI:29950"/>
        <dbReference type="ChEBI" id="CHEBI:57287"/>
        <dbReference type="ChEBI" id="CHEBI:57379"/>
        <dbReference type="ChEBI" id="CHEBI:74151"/>
        <dbReference type="EC" id="2.3.1.225"/>
    </reaction>
</comment>
<keyword evidence="3 7" id="KW-0812">Transmembrane</keyword>
<reference evidence="10" key="1">
    <citation type="submission" date="2025-08" db="UniProtKB">
        <authorList>
            <consortium name="RefSeq"/>
        </authorList>
    </citation>
    <scope>IDENTIFICATION</scope>
</reference>
<comment type="similarity">
    <text evidence="7">Belongs to the DHHC palmitoyltransferase family.</text>
</comment>
<dbReference type="PANTHER" id="PTHR22883:SF203">
    <property type="entry name" value="PALMITOYLTRANSFERASE"/>
    <property type="match status" value="1"/>
</dbReference>
<feature type="transmembrane region" description="Helical" evidence="7">
    <location>
        <begin position="61"/>
        <end position="81"/>
    </location>
</feature>
<keyword evidence="2 7" id="KW-0808">Transferase</keyword>
<keyword evidence="4 7" id="KW-1133">Transmembrane helix</keyword>
<evidence type="ECO:0000256" key="3">
    <source>
        <dbReference type="ARBA" id="ARBA00022692"/>
    </source>
</evidence>
<keyword evidence="5 7" id="KW-0472">Membrane</keyword>
<dbReference type="GO" id="GO:0016020">
    <property type="term" value="C:membrane"/>
    <property type="evidence" value="ECO:0007669"/>
    <property type="project" value="UniProtKB-SubCell"/>
</dbReference>
<evidence type="ECO:0000256" key="2">
    <source>
        <dbReference type="ARBA" id="ARBA00022679"/>
    </source>
</evidence>
<name>A0A7E6FAM2_9MOLL</name>
<feature type="transmembrane region" description="Helical" evidence="7">
    <location>
        <begin position="34"/>
        <end position="55"/>
    </location>
</feature>
<dbReference type="GO" id="GO:0005794">
    <property type="term" value="C:Golgi apparatus"/>
    <property type="evidence" value="ECO:0007669"/>
    <property type="project" value="TreeGrafter"/>
</dbReference>
<dbReference type="Pfam" id="PF01529">
    <property type="entry name" value="DHHC"/>
    <property type="match status" value="1"/>
</dbReference>
<evidence type="ECO:0000256" key="6">
    <source>
        <dbReference type="ARBA" id="ARBA00023315"/>
    </source>
</evidence>
<dbReference type="EC" id="2.3.1.225" evidence="7"/>
<evidence type="ECO:0000259" key="8">
    <source>
        <dbReference type="Pfam" id="PF01529"/>
    </source>
</evidence>
<dbReference type="Proteomes" id="UP000515154">
    <property type="component" value="Linkage group LG14"/>
</dbReference>
<evidence type="ECO:0000256" key="7">
    <source>
        <dbReference type="RuleBase" id="RU079119"/>
    </source>
</evidence>
<organism evidence="9 10">
    <name type="scientific">Octopus sinensis</name>
    <name type="common">East Asian common octopus</name>
    <dbReference type="NCBI Taxonomy" id="2607531"/>
    <lineage>
        <taxon>Eukaryota</taxon>
        <taxon>Metazoa</taxon>
        <taxon>Spiralia</taxon>
        <taxon>Lophotrochozoa</taxon>
        <taxon>Mollusca</taxon>
        <taxon>Cephalopoda</taxon>
        <taxon>Coleoidea</taxon>
        <taxon>Octopodiformes</taxon>
        <taxon>Octopoda</taxon>
        <taxon>Incirrata</taxon>
        <taxon>Octopodidae</taxon>
        <taxon>Octopus</taxon>
    </lineage>
</organism>
<keyword evidence="6 7" id="KW-0012">Acyltransferase</keyword>
<evidence type="ECO:0000313" key="10">
    <source>
        <dbReference type="RefSeq" id="XP_036364583.1"/>
    </source>
</evidence>
<dbReference type="GO" id="GO:0005783">
    <property type="term" value="C:endoplasmic reticulum"/>
    <property type="evidence" value="ECO:0007669"/>
    <property type="project" value="TreeGrafter"/>
</dbReference>
<accession>A0A7E6FAM2</accession>
<feature type="domain" description="Palmitoyltransferase DHHC" evidence="8">
    <location>
        <begin position="118"/>
        <end position="269"/>
    </location>
</feature>
<dbReference type="GO" id="GO:0006612">
    <property type="term" value="P:protein targeting to membrane"/>
    <property type="evidence" value="ECO:0007669"/>
    <property type="project" value="TreeGrafter"/>
</dbReference>